<reference evidence="3 4" key="1">
    <citation type="submission" date="2020-07" db="EMBL/GenBank/DDBJ databases">
        <title>Genomic Encyclopedia of Type Strains, Phase IV (KMG-V): Genome sequencing to study the core and pangenomes of soil and plant-associated prokaryotes.</title>
        <authorList>
            <person name="Whitman W."/>
        </authorList>
    </citation>
    <scope>NUCLEOTIDE SEQUENCE [LARGE SCALE GENOMIC DNA]</scope>
    <source>
        <strain evidence="3 4">M8UP22</strain>
    </source>
</reference>
<dbReference type="EC" id="3.1.3.2" evidence="1"/>
<comment type="caution">
    <text evidence="3">The sequence shown here is derived from an EMBL/GenBank/DDBJ whole genome shotgun (WGS) entry which is preliminary data.</text>
</comment>
<dbReference type="PRINTS" id="PR00483">
    <property type="entry name" value="BACPHPHTASE"/>
</dbReference>
<dbReference type="PIRSF" id="PIRSF000897">
    <property type="entry name" value="Acid_Ptase_ClsA"/>
    <property type="match status" value="1"/>
</dbReference>
<accession>A0A852VB54</accession>
<evidence type="ECO:0000313" key="3">
    <source>
        <dbReference type="EMBL" id="NYF88920.1"/>
    </source>
</evidence>
<dbReference type="InterPro" id="IPR001011">
    <property type="entry name" value="Acid_Pase_classA_bac"/>
</dbReference>
<gene>
    <name evidence="3" type="ORF">HDF08_000987</name>
</gene>
<dbReference type="EMBL" id="JACCCU010000001">
    <property type="protein sequence ID" value="NYF88920.1"/>
    <property type="molecule type" value="Genomic_DNA"/>
</dbReference>
<dbReference type="GO" id="GO:0003993">
    <property type="term" value="F:acid phosphatase activity"/>
    <property type="evidence" value="ECO:0007669"/>
    <property type="project" value="UniProtKB-EC"/>
</dbReference>
<comment type="similarity">
    <text evidence="1">Belongs to the class A bacterial acid phosphatase family.</text>
</comment>
<evidence type="ECO:0000313" key="4">
    <source>
        <dbReference type="Proteomes" id="UP000564385"/>
    </source>
</evidence>
<protein>
    <recommendedName>
        <fullName evidence="1">Acid phosphatase</fullName>
        <ecNumber evidence="1">3.1.3.2</ecNumber>
    </recommendedName>
</protein>
<dbReference type="Proteomes" id="UP000564385">
    <property type="component" value="Unassembled WGS sequence"/>
</dbReference>
<organism evidence="3 4">
    <name type="scientific">Tunturiibacter lichenicola</name>
    <dbReference type="NCBI Taxonomy" id="2051959"/>
    <lineage>
        <taxon>Bacteria</taxon>
        <taxon>Pseudomonadati</taxon>
        <taxon>Acidobacteriota</taxon>
        <taxon>Terriglobia</taxon>
        <taxon>Terriglobales</taxon>
        <taxon>Acidobacteriaceae</taxon>
        <taxon>Tunturiibacter</taxon>
    </lineage>
</organism>
<proteinExistence type="inferred from homology"/>
<dbReference type="CDD" id="cd03397">
    <property type="entry name" value="PAP2_acid_phosphatase"/>
    <property type="match status" value="1"/>
</dbReference>
<evidence type="ECO:0000259" key="2">
    <source>
        <dbReference type="Pfam" id="PF01569"/>
    </source>
</evidence>
<dbReference type="SUPFAM" id="SSF48317">
    <property type="entry name" value="Acid phosphatase/Vanadium-dependent haloperoxidase"/>
    <property type="match status" value="1"/>
</dbReference>
<dbReference type="Pfam" id="PF01569">
    <property type="entry name" value="PAP2"/>
    <property type="match status" value="1"/>
</dbReference>
<evidence type="ECO:0000256" key="1">
    <source>
        <dbReference type="PIRNR" id="PIRNR000897"/>
    </source>
</evidence>
<dbReference type="InterPro" id="IPR036938">
    <property type="entry name" value="PAP2/HPO_sf"/>
</dbReference>
<keyword evidence="1 3" id="KW-0378">Hydrolase</keyword>
<name>A0A852VB54_9BACT</name>
<dbReference type="Gene3D" id="1.20.144.10">
    <property type="entry name" value="Phosphatidic acid phosphatase type 2/haloperoxidase"/>
    <property type="match status" value="1"/>
</dbReference>
<comment type="catalytic activity">
    <reaction evidence="1">
        <text>a phosphate monoester + H2O = an alcohol + phosphate</text>
        <dbReference type="Rhea" id="RHEA:15017"/>
        <dbReference type="ChEBI" id="CHEBI:15377"/>
        <dbReference type="ChEBI" id="CHEBI:30879"/>
        <dbReference type="ChEBI" id="CHEBI:43474"/>
        <dbReference type="ChEBI" id="CHEBI:67140"/>
        <dbReference type="EC" id="3.1.3.2"/>
    </reaction>
</comment>
<dbReference type="GO" id="GO:0030288">
    <property type="term" value="C:outer membrane-bounded periplasmic space"/>
    <property type="evidence" value="ECO:0007669"/>
    <property type="project" value="InterPro"/>
</dbReference>
<dbReference type="AlphaFoldDB" id="A0A852VB54"/>
<feature type="domain" description="Phosphatidic acid phosphatase type 2/haloperoxidase" evidence="2">
    <location>
        <begin position="119"/>
        <end position="219"/>
    </location>
</feature>
<sequence length="246" mass="26995">MLLLLLTPSLIGAQKQQSDPIPQQSSKAPHAAYFANPSTLDAALLLAPPPAPDSTTTQTELALIHRVEQTRTAQQIAAARADDQEQDIFIFKDSLGQDFTAEKLPLTAALSRHIHNDEGVVTKPLKNTFARPRPFQSDSTLKPVCALSKEPNSYPSGHTISGYLMAFTLMQIVPEKQAQIMKRAEDYAHNRIVCGVHYPSDLDAGRDIAYLMFGYMLADPQFQKELAAAREETRSRLGLPTAVSPS</sequence>
<dbReference type="InterPro" id="IPR000326">
    <property type="entry name" value="PAP2/HPO"/>
</dbReference>